<dbReference type="AlphaFoldDB" id="A0A1H6WDC8"/>
<protein>
    <recommendedName>
        <fullName evidence="1">Aminoglycoside phosphotransferase domain-containing protein</fullName>
    </recommendedName>
</protein>
<accession>A0A1H6WDC8</accession>
<dbReference type="STRING" id="856736.SAMN04488058_10491"/>
<dbReference type="InterPro" id="IPR011009">
    <property type="entry name" value="Kinase-like_dom_sf"/>
</dbReference>
<dbReference type="SUPFAM" id="SSF56112">
    <property type="entry name" value="Protein kinase-like (PK-like)"/>
    <property type="match status" value="1"/>
</dbReference>
<dbReference type="RefSeq" id="WP_245745272.1">
    <property type="nucleotide sequence ID" value="NZ_FNZA01000004.1"/>
</dbReference>
<dbReference type="EMBL" id="FNZA01000004">
    <property type="protein sequence ID" value="SEJ13234.1"/>
    <property type="molecule type" value="Genomic_DNA"/>
</dbReference>
<evidence type="ECO:0000313" key="2">
    <source>
        <dbReference type="EMBL" id="SEJ13234.1"/>
    </source>
</evidence>
<feature type="domain" description="Aminoglycoside phosphotransferase" evidence="1">
    <location>
        <begin position="48"/>
        <end position="270"/>
    </location>
</feature>
<organism evidence="2 3">
    <name type="scientific">Deinococcus reticulitermitis</name>
    <dbReference type="NCBI Taxonomy" id="856736"/>
    <lineage>
        <taxon>Bacteria</taxon>
        <taxon>Thermotogati</taxon>
        <taxon>Deinococcota</taxon>
        <taxon>Deinococci</taxon>
        <taxon>Deinococcales</taxon>
        <taxon>Deinococcaceae</taxon>
        <taxon>Deinococcus</taxon>
    </lineage>
</organism>
<evidence type="ECO:0000313" key="3">
    <source>
        <dbReference type="Proteomes" id="UP000199223"/>
    </source>
</evidence>
<gene>
    <name evidence="2" type="ORF">SAMN04488058_10491</name>
</gene>
<dbReference type="InterPro" id="IPR002575">
    <property type="entry name" value="Aminoglycoside_PTrfase"/>
</dbReference>
<dbReference type="Proteomes" id="UP000199223">
    <property type="component" value="Unassembled WGS sequence"/>
</dbReference>
<sequence length="331" mass="36382">MPHLQSLQDGWAALRGRGPASFARLWPPELRRAFPGPRRLVEAWAGDGAAFARYRSAHGPLFLKYLPAGAREERYLRRFRRELTYLRDLAPLVDVPHAPLLHWGLDAERHRAHLLTPDLTEETFGWGHFGTEAEQEAGLHDVARLLAHFHASWHGHPALAGEWRWAPERVGQEGAAWALRYDGTHAASVREAGAELPELLAAAPTWTLAHGDIHSGQVLWPRDGSAPRLIDYGQVHPSLPGEDLAHLLAVRLSPAERARCGPGLRATYWAELARRGLSLSPAEQAAQERAGVALNLLSTARQARREPGSGVREALEQVAAAWGEESAPKGG</sequence>
<reference evidence="3" key="1">
    <citation type="submission" date="2016-10" db="EMBL/GenBank/DDBJ databases">
        <authorList>
            <person name="Varghese N."/>
            <person name="Submissions S."/>
        </authorList>
    </citation>
    <scope>NUCLEOTIDE SEQUENCE [LARGE SCALE GENOMIC DNA]</scope>
    <source>
        <strain evidence="3">CGMCC 1.10218</strain>
    </source>
</reference>
<evidence type="ECO:0000259" key="1">
    <source>
        <dbReference type="Pfam" id="PF01636"/>
    </source>
</evidence>
<name>A0A1H6WDC8_9DEIO</name>
<keyword evidence="3" id="KW-1185">Reference proteome</keyword>
<dbReference type="Pfam" id="PF01636">
    <property type="entry name" value="APH"/>
    <property type="match status" value="1"/>
</dbReference>
<proteinExistence type="predicted"/>